<proteinExistence type="predicted"/>
<evidence type="ECO:0000313" key="3">
    <source>
        <dbReference type="EMBL" id="ACY15727.1"/>
    </source>
</evidence>
<name>D0LTN3_HALO1</name>
<sequence length="323" mass="35084">MKHLPLPHTDLQLSSVIHGCWQADSAMWPGAREDDIIAAMRAAFDAGVTTFDTAEDYGGGHSERLLGRALAGHRDEIVIASKVSWDHLRPEQIVAACERSLENLGSERIDLYQIHWPAGTFGSERVPLAESLGALLELRSQGKIRAIGVSNFDRAQLEQACQLAPIATVQPPYSLLWRGAERELVPVCRERGVALLAYSPLAQGLLAGGFTPERRLAPGDNRADNKLFQAPVYEHALRALDALRPIAEELGASLAQLALAWVSSLPEIAAAAIAGARTPAQARDNAAAGALRLSAEHRAQLDRISRQVPGVFDEHPVMWTWET</sequence>
<dbReference type="SUPFAM" id="SSF51430">
    <property type="entry name" value="NAD(P)-linked oxidoreductase"/>
    <property type="match status" value="1"/>
</dbReference>
<dbReference type="PRINTS" id="PR00069">
    <property type="entry name" value="ALDKETRDTASE"/>
</dbReference>
<dbReference type="Proteomes" id="UP000001880">
    <property type="component" value="Chromosome"/>
</dbReference>
<evidence type="ECO:0000259" key="2">
    <source>
        <dbReference type="Pfam" id="PF00248"/>
    </source>
</evidence>
<keyword evidence="4" id="KW-1185">Reference proteome</keyword>
<dbReference type="RefSeq" id="WP_012828327.1">
    <property type="nucleotide sequence ID" value="NC_013440.1"/>
</dbReference>
<reference evidence="3 4" key="1">
    <citation type="journal article" date="2010" name="Stand. Genomic Sci.">
        <title>Complete genome sequence of Haliangium ochraceum type strain (SMP-2).</title>
        <authorList>
            <consortium name="US DOE Joint Genome Institute (JGI-PGF)"/>
            <person name="Ivanova N."/>
            <person name="Daum C."/>
            <person name="Lang E."/>
            <person name="Abt B."/>
            <person name="Kopitz M."/>
            <person name="Saunders E."/>
            <person name="Lapidus A."/>
            <person name="Lucas S."/>
            <person name="Glavina Del Rio T."/>
            <person name="Nolan M."/>
            <person name="Tice H."/>
            <person name="Copeland A."/>
            <person name="Cheng J.F."/>
            <person name="Chen F."/>
            <person name="Bruce D."/>
            <person name="Goodwin L."/>
            <person name="Pitluck S."/>
            <person name="Mavromatis K."/>
            <person name="Pati A."/>
            <person name="Mikhailova N."/>
            <person name="Chen A."/>
            <person name="Palaniappan K."/>
            <person name="Land M."/>
            <person name="Hauser L."/>
            <person name="Chang Y.J."/>
            <person name="Jeffries C.D."/>
            <person name="Detter J.C."/>
            <person name="Brettin T."/>
            <person name="Rohde M."/>
            <person name="Goker M."/>
            <person name="Bristow J."/>
            <person name="Markowitz V."/>
            <person name="Eisen J.A."/>
            <person name="Hugenholtz P."/>
            <person name="Kyrpides N.C."/>
            <person name="Klenk H.P."/>
        </authorList>
    </citation>
    <scope>NUCLEOTIDE SEQUENCE [LARGE SCALE GENOMIC DNA]</scope>
    <source>
        <strain evidence="4">DSM 14365 / CIP 107738 / JCM 11303 / AJ 13395 / SMP-2</strain>
    </source>
</reference>
<accession>D0LTN3</accession>
<dbReference type="KEGG" id="hoh:Hoch_3225"/>
<dbReference type="InterPro" id="IPR020471">
    <property type="entry name" value="AKR"/>
</dbReference>
<dbReference type="CDD" id="cd19085">
    <property type="entry name" value="AKR_AKR11B3"/>
    <property type="match status" value="1"/>
</dbReference>
<dbReference type="AlphaFoldDB" id="D0LTN3"/>
<dbReference type="PROSITE" id="PS00062">
    <property type="entry name" value="ALDOKETO_REDUCTASE_2"/>
    <property type="match status" value="1"/>
</dbReference>
<evidence type="ECO:0000313" key="4">
    <source>
        <dbReference type="Proteomes" id="UP000001880"/>
    </source>
</evidence>
<evidence type="ECO:0000256" key="1">
    <source>
        <dbReference type="ARBA" id="ARBA00023002"/>
    </source>
</evidence>
<feature type="domain" description="NADP-dependent oxidoreductase" evidence="2">
    <location>
        <begin position="17"/>
        <end position="305"/>
    </location>
</feature>
<dbReference type="InterPro" id="IPR018170">
    <property type="entry name" value="Aldo/ket_reductase_CS"/>
</dbReference>
<dbReference type="InterPro" id="IPR023210">
    <property type="entry name" value="NADP_OxRdtase_dom"/>
</dbReference>
<dbReference type="InterPro" id="IPR050523">
    <property type="entry name" value="AKR_Detox_Biosynth"/>
</dbReference>
<dbReference type="STRING" id="502025.Hoch_3225"/>
<gene>
    <name evidence="3" type="ordered locus">Hoch_3225</name>
</gene>
<dbReference type="GO" id="GO:0005829">
    <property type="term" value="C:cytosol"/>
    <property type="evidence" value="ECO:0007669"/>
    <property type="project" value="TreeGrafter"/>
</dbReference>
<dbReference type="Pfam" id="PF00248">
    <property type="entry name" value="Aldo_ket_red"/>
    <property type="match status" value="1"/>
</dbReference>
<dbReference type="eggNOG" id="COG0667">
    <property type="taxonomic scope" value="Bacteria"/>
</dbReference>
<dbReference type="PANTHER" id="PTHR43364:SF4">
    <property type="entry name" value="NAD(P)-LINKED OXIDOREDUCTASE SUPERFAMILY PROTEIN"/>
    <property type="match status" value="1"/>
</dbReference>
<dbReference type="EMBL" id="CP001804">
    <property type="protein sequence ID" value="ACY15727.1"/>
    <property type="molecule type" value="Genomic_DNA"/>
</dbReference>
<dbReference type="OrthoDB" id="5328358at2"/>
<keyword evidence="1" id="KW-0560">Oxidoreductase</keyword>
<protein>
    <submittedName>
        <fullName evidence="3">Aldo/keto reductase</fullName>
    </submittedName>
</protein>
<dbReference type="InterPro" id="IPR036812">
    <property type="entry name" value="NAD(P)_OxRdtase_dom_sf"/>
</dbReference>
<dbReference type="PANTHER" id="PTHR43364">
    <property type="entry name" value="NADH-SPECIFIC METHYLGLYOXAL REDUCTASE-RELATED"/>
    <property type="match status" value="1"/>
</dbReference>
<dbReference type="HOGENOM" id="CLU_023205_2_3_7"/>
<organism evidence="3 4">
    <name type="scientific">Haliangium ochraceum (strain DSM 14365 / JCM 11303 / SMP-2)</name>
    <dbReference type="NCBI Taxonomy" id="502025"/>
    <lineage>
        <taxon>Bacteria</taxon>
        <taxon>Pseudomonadati</taxon>
        <taxon>Myxococcota</taxon>
        <taxon>Polyangia</taxon>
        <taxon>Haliangiales</taxon>
        <taxon>Kofleriaceae</taxon>
        <taxon>Haliangium</taxon>
    </lineage>
</organism>
<dbReference type="GO" id="GO:0016491">
    <property type="term" value="F:oxidoreductase activity"/>
    <property type="evidence" value="ECO:0007669"/>
    <property type="project" value="UniProtKB-KW"/>
</dbReference>
<dbReference type="Gene3D" id="3.20.20.100">
    <property type="entry name" value="NADP-dependent oxidoreductase domain"/>
    <property type="match status" value="1"/>
</dbReference>